<protein>
    <submittedName>
        <fullName evidence="1">Uncharacterized protein</fullName>
    </submittedName>
</protein>
<dbReference type="EMBL" id="LAZR01002964">
    <property type="protein sequence ID" value="KKN23511.1"/>
    <property type="molecule type" value="Genomic_DNA"/>
</dbReference>
<accession>A0A0F9REJ0</accession>
<organism evidence="1">
    <name type="scientific">marine sediment metagenome</name>
    <dbReference type="NCBI Taxonomy" id="412755"/>
    <lineage>
        <taxon>unclassified sequences</taxon>
        <taxon>metagenomes</taxon>
        <taxon>ecological metagenomes</taxon>
    </lineage>
</organism>
<name>A0A0F9REJ0_9ZZZZ</name>
<dbReference type="AlphaFoldDB" id="A0A0F9REJ0"/>
<evidence type="ECO:0000313" key="1">
    <source>
        <dbReference type="EMBL" id="KKN23511.1"/>
    </source>
</evidence>
<gene>
    <name evidence="1" type="ORF">LCGC14_0904260</name>
</gene>
<comment type="caution">
    <text evidence="1">The sequence shown here is derived from an EMBL/GenBank/DDBJ whole genome shotgun (WGS) entry which is preliminary data.</text>
</comment>
<sequence>MAHQQVTLATFRTALKATWESVPFWSDTEADRAINEALRWWNLFTGYWRKIETIMTVADQVFYSLSSTLILPARVNFSSFPMDIGSVFDLNQGRPNWRGETTTSGAPVPTRPTVWVPIGMKRIAIWPADAVGATTLVVDAIRDTPVLSADADFIDIGREEFSTLTGEALHVAAFKEGGNRWLSTQRFHTEFLRAALARNSMLNASDVFRKAAGIETHRSQYRMRRKEMEPGQETR</sequence>
<dbReference type="Pfam" id="PF24175">
    <property type="entry name" value="SU10_adaptor"/>
    <property type="match status" value="1"/>
</dbReference>
<dbReference type="InterPro" id="IPR056209">
    <property type="entry name" value="SU10_adaptor"/>
</dbReference>
<reference evidence="1" key="1">
    <citation type="journal article" date="2015" name="Nature">
        <title>Complex archaea that bridge the gap between prokaryotes and eukaryotes.</title>
        <authorList>
            <person name="Spang A."/>
            <person name="Saw J.H."/>
            <person name="Jorgensen S.L."/>
            <person name="Zaremba-Niedzwiedzka K."/>
            <person name="Martijn J."/>
            <person name="Lind A.E."/>
            <person name="van Eijk R."/>
            <person name="Schleper C."/>
            <person name="Guy L."/>
            <person name="Ettema T.J."/>
        </authorList>
    </citation>
    <scope>NUCLEOTIDE SEQUENCE</scope>
</reference>
<proteinExistence type="predicted"/>